<keyword evidence="2" id="KW-0106">Calcium</keyword>
<dbReference type="GO" id="GO:0032588">
    <property type="term" value="C:trans-Golgi network membrane"/>
    <property type="evidence" value="ECO:0007669"/>
    <property type="project" value="TreeGrafter"/>
</dbReference>
<dbReference type="SUPFAM" id="SSF47473">
    <property type="entry name" value="EF-hand"/>
    <property type="match status" value="1"/>
</dbReference>
<keyword evidence="5" id="KW-1185">Reference proteome</keyword>
<dbReference type="PANTHER" id="PTHR46311">
    <property type="entry name" value="CALCIUM-BINDING PROTEIN 8-RELATED"/>
    <property type="match status" value="1"/>
</dbReference>
<dbReference type="Pfam" id="PF13499">
    <property type="entry name" value="EF-hand_7"/>
    <property type="match status" value="1"/>
</dbReference>
<dbReference type="Pfam" id="PF01221">
    <property type="entry name" value="Dynein_light"/>
    <property type="match status" value="1"/>
</dbReference>
<dbReference type="SMART" id="SM00054">
    <property type="entry name" value="EFh"/>
    <property type="match status" value="4"/>
</dbReference>
<dbReference type="GO" id="GO:0030286">
    <property type="term" value="C:dynein complex"/>
    <property type="evidence" value="ECO:0007669"/>
    <property type="project" value="InterPro"/>
</dbReference>
<dbReference type="InterPro" id="IPR018247">
    <property type="entry name" value="EF_Hand_1_Ca_BS"/>
</dbReference>
<feature type="domain" description="EF-hand" evidence="3">
    <location>
        <begin position="1"/>
        <end position="36"/>
    </location>
</feature>
<name>A0A3P6S7K6_DIBLA</name>
<dbReference type="SMART" id="SM01375">
    <property type="entry name" value="Dynein_light"/>
    <property type="match status" value="1"/>
</dbReference>
<organism evidence="4 5">
    <name type="scientific">Dibothriocephalus latus</name>
    <name type="common">Fish tapeworm</name>
    <name type="synonym">Diphyllobothrium latum</name>
    <dbReference type="NCBI Taxonomy" id="60516"/>
    <lineage>
        <taxon>Eukaryota</taxon>
        <taxon>Metazoa</taxon>
        <taxon>Spiralia</taxon>
        <taxon>Lophotrochozoa</taxon>
        <taxon>Platyhelminthes</taxon>
        <taxon>Cestoda</taxon>
        <taxon>Eucestoda</taxon>
        <taxon>Diphyllobothriidea</taxon>
        <taxon>Diphyllobothriidae</taxon>
        <taxon>Dibothriocephalus</taxon>
    </lineage>
</organism>
<proteinExistence type="predicted"/>
<gene>
    <name evidence="4" type="ORF">DILT_LOCUS2242</name>
</gene>
<dbReference type="InterPro" id="IPR001372">
    <property type="entry name" value="Dynein_light_chain_typ-1/2"/>
</dbReference>
<dbReference type="Gene3D" id="1.10.238.10">
    <property type="entry name" value="EF-hand"/>
    <property type="match status" value="2"/>
</dbReference>
<sequence length="328" mass="38244">MEGSKIMAEFEAIDLDHNGFITRPELVEYVRRNRLDPEMVDVSLSDFLFFVVKHPSATTMEGDRVMTEFEAIDVDHNGFITRPELTNYVKRNKLAPDMVDVSRLDATYMFKTVKTLPLNLNRACCLNMYGAIGDEQILHDFEEIDQDHNGFITKQELQDYVKKNKLPEDTVEKWFTWFDMDGTGRITVEEVCTTLGIGMRKKYQEKVEEKRELIRKGVIAPPPNTPPQYGAPPPKLMEGVDVLHRDDVKSEVLEEAISLVRNNEDKYKKDSEFAHFLKDEMERLHGRYWHIIVASSTMGCAVGHEDKHFIHFRYKNRLYIFYRTPEPN</sequence>
<protein>
    <recommendedName>
        <fullName evidence="3">EF-hand domain-containing protein</fullName>
    </recommendedName>
</protein>
<dbReference type="GO" id="GO:0005509">
    <property type="term" value="F:calcium ion binding"/>
    <property type="evidence" value="ECO:0007669"/>
    <property type="project" value="InterPro"/>
</dbReference>
<evidence type="ECO:0000259" key="3">
    <source>
        <dbReference type="PROSITE" id="PS50222"/>
    </source>
</evidence>
<accession>A0A3P6S7K6</accession>
<evidence type="ECO:0000256" key="1">
    <source>
        <dbReference type="ARBA" id="ARBA00022737"/>
    </source>
</evidence>
<evidence type="ECO:0000313" key="5">
    <source>
        <dbReference type="Proteomes" id="UP000281553"/>
    </source>
</evidence>
<dbReference type="PROSITE" id="PS50222">
    <property type="entry name" value="EF_HAND_2"/>
    <property type="match status" value="3"/>
</dbReference>
<dbReference type="PANTHER" id="PTHR46311:SF3">
    <property type="entry name" value="CALCIUM-BINDING PROTEIN 8"/>
    <property type="match status" value="1"/>
</dbReference>
<dbReference type="CDD" id="cd00051">
    <property type="entry name" value="EFh"/>
    <property type="match status" value="1"/>
</dbReference>
<feature type="domain" description="EF-hand" evidence="3">
    <location>
        <begin position="132"/>
        <end position="167"/>
    </location>
</feature>
<dbReference type="InterPro" id="IPR011992">
    <property type="entry name" value="EF-hand-dom_pair"/>
</dbReference>
<dbReference type="Proteomes" id="UP000281553">
    <property type="component" value="Unassembled WGS sequence"/>
</dbReference>
<dbReference type="Gene3D" id="3.30.740.10">
    <property type="entry name" value="Protein Inhibitor Of Neuronal Nitric Oxide Synthase"/>
    <property type="match status" value="1"/>
</dbReference>
<evidence type="ECO:0000313" key="4">
    <source>
        <dbReference type="EMBL" id="VDK70406.1"/>
    </source>
</evidence>
<feature type="domain" description="EF-hand" evidence="3">
    <location>
        <begin position="60"/>
        <end position="95"/>
    </location>
</feature>
<dbReference type="AlphaFoldDB" id="A0A3P6S7K6"/>
<evidence type="ECO:0000256" key="2">
    <source>
        <dbReference type="ARBA" id="ARBA00022837"/>
    </source>
</evidence>
<keyword evidence="1" id="KW-0677">Repeat</keyword>
<dbReference type="OrthoDB" id="6236179at2759"/>
<dbReference type="SUPFAM" id="SSF54648">
    <property type="entry name" value="DLC"/>
    <property type="match status" value="1"/>
</dbReference>
<dbReference type="PROSITE" id="PS00018">
    <property type="entry name" value="EF_HAND_1"/>
    <property type="match status" value="4"/>
</dbReference>
<dbReference type="EMBL" id="UYRU01041846">
    <property type="protein sequence ID" value="VDK70406.1"/>
    <property type="molecule type" value="Genomic_DNA"/>
</dbReference>
<dbReference type="CDD" id="cd21450">
    <property type="entry name" value="DLC-like_DYNLL1-like"/>
    <property type="match status" value="1"/>
</dbReference>
<dbReference type="Pfam" id="PF13202">
    <property type="entry name" value="EF-hand_5"/>
    <property type="match status" value="2"/>
</dbReference>
<dbReference type="InterPro" id="IPR002048">
    <property type="entry name" value="EF_hand_dom"/>
</dbReference>
<dbReference type="InterPro" id="IPR037177">
    <property type="entry name" value="DLC_sf"/>
</dbReference>
<reference evidence="4 5" key="1">
    <citation type="submission" date="2018-11" db="EMBL/GenBank/DDBJ databases">
        <authorList>
            <consortium name="Pathogen Informatics"/>
        </authorList>
    </citation>
    <scope>NUCLEOTIDE SEQUENCE [LARGE SCALE GENOMIC DNA]</scope>
</reference>
<dbReference type="InterPro" id="IPR051111">
    <property type="entry name" value="Ca-binding_regulatory"/>
</dbReference>
<dbReference type="GO" id="GO:0007017">
    <property type="term" value="P:microtubule-based process"/>
    <property type="evidence" value="ECO:0007669"/>
    <property type="project" value="InterPro"/>
</dbReference>